<dbReference type="GO" id="GO:0005886">
    <property type="term" value="C:plasma membrane"/>
    <property type="evidence" value="ECO:0007669"/>
    <property type="project" value="UniProtKB-SubCell"/>
</dbReference>
<feature type="transmembrane region" description="Helical" evidence="6">
    <location>
        <begin position="509"/>
        <end position="530"/>
    </location>
</feature>
<dbReference type="PANTHER" id="PTHR30619">
    <property type="entry name" value="DNA INTERNALIZATION/COMPETENCE PROTEIN COMEC/REC2"/>
    <property type="match status" value="1"/>
</dbReference>
<protein>
    <recommendedName>
        <fullName evidence="11">ComEC family competence protein</fullName>
    </recommendedName>
</protein>
<feature type="transmembrane region" description="Helical" evidence="6">
    <location>
        <begin position="240"/>
        <end position="259"/>
    </location>
</feature>
<evidence type="ECO:0000256" key="6">
    <source>
        <dbReference type="SAM" id="Phobius"/>
    </source>
</evidence>
<evidence type="ECO:0000256" key="4">
    <source>
        <dbReference type="ARBA" id="ARBA00022989"/>
    </source>
</evidence>
<evidence type="ECO:0000256" key="2">
    <source>
        <dbReference type="ARBA" id="ARBA00022475"/>
    </source>
</evidence>
<dbReference type="EMBL" id="PGTN01000050">
    <property type="protein sequence ID" value="PJF47403.1"/>
    <property type="molecule type" value="Genomic_DNA"/>
</dbReference>
<evidence type="ECO:0000256" key="1">
    <source>
        <dbReference type="ARBA" id="ARBA00004651"/>
    </source>
</evidence>
<comment type="subcellular location">
    <subcellularLocation>
        <location evidence="1">Cell membrane</location>
        <topology evidence="1">Multi-pass membrane protein</topology>
    </subcellularLocation>
</comment>
<feature type="non-terminal residue" evidence="9">
    <location>
        <position position="569"/>
    </location>
</feature>
<gene>
    <name evidence="9" type="ORF">CUN48_08750</name>
</gene>
<evidence type="ECO:0000313" key="10">
    <source>
        <dbReference type="Proteomes" id="UP000230790"/>
    </source>
</evidence>
<evidence type="ECO:0000256" key="5">
    <source>
        <dbReference type="ARBA" id="ARBA00023136"/>
    </source>
</evidence>
<dbReference type="Proteomes" id="UP000230790">
    <property type="component" value="Unassembled WGS sequence"/>
</dbReference>
<evidence type="ECO:0008006" key="11">
    <source>
        <dbReference type="Google" id="ProtNLM"/>
    </source>
</evidence>
<feature type="transmembrane region" description="Helical" evidence="6">
    <location>
        <begin position="478"/>
        <end position="497"/>
    </location>
</feature>
<feature type="domain" description="ComEC/Rec2-related protein" evidence="7">
    <location>
        <begin position="217"/>
        <end position="489"/>
    </location>
</feature>
<sequence>MAVAAGVWLASQFPMPLWLPALALGVSVLALLGAWRLRSAAEAIWLAAFGALVALGALRYTLSAPLPSPQSIARYNGQRVTLDGVIVAEPDVRPTHTNLRLRPWRVLGASGFDEALDDLVLIRIAAGTDATRWRYGDALRATGLLDAPPRMSAFDYREYLARQGVFSWMPQPRALARIGEGYGNPIVARLLDAKDAVRQAVRRILPRPEAALLNGVLIGDDKDIPDAVQEAFRRTGTSHIVAISGFNVSIVIALVIPLLGRMLNPRRAALFAIPAIAVYTVFVGASASVVRAATMAGIGLFGALFWRKGFTLNTLCAAACLMLVANPHTLFDVGFQLSFMATLGLVLYADRLSGPVRTWAQLRLRNERAQKAIMLILDGALVTLAAQLTTLPLILATYSQLSIISLPANILILPLQPPIMILGGLAAVIALFAPQTIGALAALPAHAFLTTTIRIIAWLSEFEAAAISVYGFGPPAVLAYYIVLLALTAFALQPALARRAIADLLRARLKTTAILGIAGVALALGGVYWFQRPDGKLHAIFLGGSAIIQSPSGHQAVFAGGGGDVASTL</sequence>
<feature type="transmembrane region" description="Helical" evidence="6">
    <location>
        <begin position="310"/>
        <end position="327"/>
    </location>
</feature>
<accession>A0A2M8QC72</accession>
<dbReference type="InterPro" id="IPR004477">
    <property type="entry name" value="ComEC_N"/>
</dbReference>
<keyword evidence="3 6" id="KW-0812">Transmembrane</keyword>
<dbReference type="PANTHER" id="PTHR30619:SF1">
    <property type="entry name" value="RECOMBINATION PROTEIN 2"/>
    <property type="match status" value="1"/>
</dbReference>
<name>A0A2M8QC72_9CHLR</name>
<evidence type="ECO:0000313" key="9">
    <source>
        <dbReference type="EMBL" id="PJF47403.1"/>
    </source>
</evidence>
<dbReference type="InterPro" id="IPR052159">
    <property type="entry name" value="Competence_DNA_uptake"/>
</dbReference>
<evidence type="ECO:0000256" key="3">
    <source>
        <dbReference type="ARBA" id="ARBA00022692"/>
    </source>
</evidence>
<keyword evidence="2" id="KW-1003">Cell membrane</keyword>
<dbReference type="InterPro" id="IPR025405">
    <property type="entry name" value="DUF4131"/>
</dbReference>
<feature type="domain" description="DUF4131" evidence="8">
    <location>
        <begin position="15"/>
        <end position="166"/>
    </location>
</feature>
<feature type="transmembrane region" description="Helical" evidence="6">
    <location>
        <begin position="17"/>
        <end position="37"/>
    </location>
</feature>
<dbReference type="Pfam" id="PF13567">
    <property type="entry name" value="DUF4131"/>
    <property type="match status" value="1"/>
</dbReference>
<feature type="transmembrane region" description="Helical" evidence="6">
    <location>
        <begin position="271"/>
        <end position="290"/>
    </location>
</feature>
<feature type="transmembrane region" description="Helical" evidence="6">
    <location>
        <begin position="333"/>
        <end position="351"/>
    </location>
</feature>
<dbReference type="NCBIfam" id="TIGR00360">
    <property type="entry name" value="ComEC_N-term"/>
    <property type="match status" value="1"/>
</dbReference>
<dbReference type="Pfam" id="PF03772">
    <property type="entry name" value="Competence"/>
    <property type="match status" value="1"/>
</dbReference>
<evidence type="ECO:0000259" key="7">
    <source>
        <dbReference type="Pfam" id="PF03772"/>
    </source>
</evidence>
<feature type="transmembrane region" description="Helical" evidence="6">
    <location>
        <begin position="372"/>
        <end position="399"/>
    </location>
</feature>
<feature type="transmembrane region" description="Helical" evidence="6">
    <location>
        <begin position="419"/>
        <end position="443"/>
    </location>
</feature>
<keyword evidence="5 6" id="KW-0472">Membrane</keyword>
<keyword evidence="4 6" id="KW-1133">Transmembrane helix</keyword>
<organism evidence="9 10">
    <name type="scientific">Candidatus Thermofonsia Clade 3 bacterium</name>
    <dbReference type="NCBI Taxonomy" id="2364212"/>
    <lineage>
        <taxon>Bacteria</taxon>
        <taxon>Bacillati</taxon>
        <taxon>Chloroflexota</taxon>
        <taxon>Candidatus Thermofontia</taxon>
        <taxon>Candidatus Thermofonsia Clade 3</taxon>
    </lineage>
</organism>
<comment type="caution">
    <text evidence="9">The sequence shown here is derived from an EMBL/GenBank/DDBJ whole genome shotgun (WGS) entry which is preliminary data.</text>
</comment>
<dbReference type="AlphaFoldDB" id="A0A2M8QC72"/>
<reference evidence="9 10" key="1">
    <citation type="submission" date="2017-11" db="EMBL/GenBank/DDBJ databases">
        <title>Evolution of Phototrophy in the Chloroflexi Phylum Driven by Horizontal Gene Transfer.</title>
        <authorList>
            <person name="Ward L.M."/>
            <person name="Hemp J."/>
            <person name="Shih P.M."/>
            <person name="Mcglynn S.E."/>
            <person name="Fischer W."/>
        </authorList>
    </citation>
    <scope>NUCLEOTIDE SEQUENCE [LARGE SCALE GENOMIC DNA]</scope>
    <source>
        <strain evidence="9">JP3_7</strain>
    </source>
</reference>
<evidence type="ECO:0000259" key="8">
    <source>
        <dbReference type="Pfam" id="PF13567"/>
    </source>
</evidence>
<proteinExistence type="predicted"/>